<evidence type="ECO:0000256" key="1">
    <source>
        <dbReference type="SAM" id="MobiDB-lite"/>
    </source>
</evidence>
<feature type="compositionally biased region" description="Acidic residues" evidence="1">
    <location>
        <begin position="55"/>
        <end position="70"/>
    </location>
</feature>
<protein>
    <submittedName>
        <fullName evidence="3">Uncharacterized protein</fullName>
    </submittedName>
</protein>
<evidence type="ECO:0000256" key="2">
    <source>
        <dbReference type="SAM" id="Phobius"/>
    </source>
</evidence>
<evidence type="ECO:0000313" key="3">
    <source>
        <dbReference type="EMBL" id="OII76159.1"/>
    </source>
</evidence>
<accession>A0A1J4MQ24</accession>
<keyword evidence="2" id="KW-0472">Membrane</keyword>
<feature type="compositionally biased region" description="Basic and acidic residues" evidence="1">
    <location>
        <begin position="37"/>
        <end position="54"/>
    </location>
</feature>
<comment type="caution">
    <text evidence="3">The sequence shown here is derived from an EMBL/GenBank/DDBJ whole genome shotgun (WGS) entry which is preliminary data.</text>
</comment>
<proteinExistence type="predicted"/>
<feature type="compositionally biased region" description="Acidic residues" evidence="1">
    <location>
        <begin position="17"/>
        <end position="26"/>
    </location>
</feature>
<dbReference type="AlphaFoldDB" id="A0A1J4MQ24"/>
<keyword evidence="4" id="KW-1185">Reference proteome</keyword>
<feature type="transmembrane region" description="Helical" evidence="2">
    <location>
        <begin position="182"/>
        <end position="205"/>
    </location>
</feature>
<dbReference type="VEuPathDB" id="CryptoDB:cand_005570"/>
<reference evidence="3 4" key="1">
    <citation type="submission" date="2016-10" db="EMBL/GenBank/DDBJ databases">
        <title>Reductive evolution of mitochondrial metabolism and differential evolution of invasion-related proteins in Cryptosporidium.</title>
        <authorList>
            <person name="Liu S."/>
            <person name="Roellig D.M."/>
            <person name="Guo Y."/>
            <person name="Li N."/>
            <person name="Frace M.A."/>
            <person name="Tang K."/>
            <person name="Zhang L."/>
            <person name="Feng Y."/>
            <person name="Xiao L."/>
        </authorList>
    </citation>
    <scope>NUCLEOTIDE SEQUENCE [LARGE SCALE GENOMIC DNA]</scope>
    <source>
        <strain evidence="3">30847</strain>
    </source>
</reference>
<keyword evidence="2" id="KW-0812">Transmembrane</keyword>
<keyword evidence="2" id="KW-1133">Transmembrane helix</keyword>
<sequence>MQEGYAQLSGYKQNLDSSEEDEESDDVQTSLDTSDYQEDKKYKGELDKYNKENEAEQLTESDQEIELSENIEDKSKVTPTIKNEKNNNILSDLQYRARQQKLHLSQMVYPGIEGSQTNYIFLPKNQQTIIDNKIKTLQKSGYNHGSTRETMAIGEWRKRYYARPQRPVTEITLNNQFQDSTLGWILIGVVFTSLFILGLLGIRYINKG</sequence>
<dbReference type="OrthoDB" id="342484at2759"/>
<name>A0A1J4MQ24_9CRYT</name>
<dbReference type="GeneID" id="92364742"/>
<dbReference type="Proteomes" id="UP000186804">
    <property type="component" value="Unassembled WGS sequence"/>
</dbReference>
<dbReference type="RefSeq" id="XP_067068005.1">
    <property type="nucleotide sequence ID" value="XM_067210798.1"/>
</dbReference>
<feature type="region of interest" description="Disordered" evidence="1">
    <location>
        <begin position="1"/>
        <end position="83"/>
    </location>
</feature>
<organism evidence="3 4">
    <name type="scientific">Cryptosporidium andersoni</name>
    <dbReference type="NCBI Taxonomy" id="117008"/>
    <lineage>
        <taxon>Eukaryota</taxon>
        <taxon>Sar</taxon>
        <taxon>Alveolata</taxon>
        <taxon>Apicomplexa</taxon>
        <taxon>Conoidasida</taxon>
        <taxon>Coccidia</taxon>
        <taxon>Eucoccidiorida</taxon>
        <taxon>Eimeriorina</taxon>
        <taxon>Cryptosporidiidae</taxon>
        <taxon>Cryptosporidium</taxon>
    </lineage>
</organism>
<evidence type="ECO:0000313" key="4">
    <source>
        <dbReference type="Proteomes" id="UP000186804"/>
    </source>
</evidence>
<dbReference type="EMBL" id="LRBS01000067">
    <property type="protein sequence ID" value="OII76159.1"/>
    <property type="molecule type" value="Genomic_DNA"/>
</dbReference>
<gene>
    <name evidence="3" type="ORF">cand_005570</name>
</gene>